<evidence type="ECO:0000256" key="5">
    <source>
        <dbReference type="ARBA" id="ARBA00023242"/>
    </source>
</evidence>
<feature type="region of interest" description="Disordered" evidence="7">
    <location>
        <begin position="280"/>
        <end position="393"/>
    </location>
</feature>
<organism evidence="9 10">
    <name type="scientific">Kwoniella shivajii</name>
    <dbReference type="NCBI Taxonomy" id="564305"/>
    <lineage>
        <taxon>Eukaryota</taxon>
        <taxon>Fungi</taxon>
        <taxon>Dikarya</taxon>
        <taxon>Basidiomycota</taxon>
        <taxon>Agaricomycotina</taxon>
        <taxon>Tremellomycetes</taxon>
        <taxon>Tremellales</taxon>
        <taxon>Cryptococcaceae</taxon>
        <taxon>Kwoniella</taxon>
    </lineage>
</organism>
<protein>
    <recommendedName>
        <fullName evidence="6">Origin recognition complex subunit 1</fullName>
    </recommendedName>
</protein>
<keyword evidence="3 6" id="KW-0235">DNA replication</keyword>
<dbReference type="InterPro" id="IPR027417">
    <property type="entry name" value="P-loop_NTPase"/>
</dbReference>
<feature type="region of interest" description="Disordered" evidence="7">
    <location>
        <begin position="123"/>
        <end position="162"/>
    </location>
</feature>
<gene>
    <name evidence="9" type="ORF">IL334_005370</name>
</gene>
<dbReference type="SMART" id="SM00382">
    <property type="entry name" value="AAA"/>
    <property type="match status" value="1"/>
</dbReference>
<evidence type="ECO:0000256" key="4">
    <source>
        <dbReference type="ARBA" id="ARBA00023125"/>
    </source>
</evidence>
<dbReference type="InterPro" id="IPR054425">
    <property type="entry name" value="Cdc6_ORC1-like_ATPase_lid"/>
</dbReference>
<dbReference type="InterPro" id="IPR003593">
    <property type="entry name" value="AAA+_ATPase"/>
</dbReference>
<dbReference type="PANTHER" id="PTHR10763:SF23">
    <property type="entry name" value="ORIGIN RECOGNITION COMPLEX SUBUNIT 1"/>
    <property type="match status" value="1"/>
</dbReference>
<evidence type="ECO:0000256" key="3">
    <source>
        <dbReference type="ARBA" id="ARBA00022705"/>
    </source>
</evidence>
<evidence type="ECO:0000313" key="9">
    <source>
        <dbReference type="EMBL" id="WRT68394.1"/>
    </source>
</evidence>
<keyword evidence="6" id="KW-0067">ATP-binding</keyword>
<dbReference type="GeneID" id="87957501"/>
<name>A0ABZ1D2Z5_9TREE</name>
<dbReference type="PANTHER" id="PTHR10763">
    <property type="entry name" value="CELL DIVISION CONTROL PROTEIN 6-RELATED"/>
    <property type="match status" value="1"/>
</dbReference>
<comment type="similarity">
    <text evidence="2 6">Belongs to the ORC1 family.</text>
</comment>
<dbReference type="Pfam" id="PF00004">
    <property type="entry name" value="AAA"/>
    <property type="match status" value="1"/>
</dbReference>
<feature type="compositionally biased region" description="Low complexity" evidence="7">
    <location>
        <begin position="124"/>
        <end position="135"/>
    </location>
</feature>
<feature type="compositionally biased region" description="Polar residues" evidence="7">
    <location>
        <begin position="14"/>
        <end position="53"/>
    </location>
</feature>
<evidence type="ECO:0000256" key="6">
    <source>
        <dbReference type="RuleBase" id="RU365058"/>
    </source>
</evidence>
<keyword evidence="6" id="KW-0547">Nucleotide-binding</keyword>
<sequence length="860" mass="94671">MMVTPSTPRRSTRGTLFTPSPSVTPSIRSQANTSYSWTSAPLSSTSLSNNDGNTRYNSYSRIISRNGSTPLRLGPGLGVGTASKKVKAGKGDEESRFTIGDGVLVAIEGGDEGVGVLIGLWEDQSQSPSRSHSQSDNNGETNEQDENADDEEEGEEEEEKGPKMMAEIHWAFRKQDLPGIMKNVNVEDNEVLLAASISRRAVTSIIPIQFLIRTIPIYSKSFYRDQFPETEMKSKVKGWSYIRQGIYWCHRAFDKFAKGGKHWKIDIDLWRENGKKNGDWNVNSSSIIRDDTSYQSDDDGDQDDQSEDGSVKPASVNEEDDDDDDDEEEEEEDEEIFKPGHRKRKRPNVINPRKKTNTKTKTKSKKSSKNIKSTPQNKKRKIHPKSSSSNLPLSVLAPEQLPIDPYQRALRLLHVGATPESLPCREEEFVDVLSRVEDGVESGGGGCLYIAGVPGTGKTATVHAVVKELKRKAEDGELQPFSYVEINGLKIPSPQHAYVVLWEAISGAKGASAKTALRGLESHFGRKTGNGVRGPRGHTFVVLMDELDQLLTAKQDVVYNFFNWPTMRDSQLFVVAVANRMDLPQHLAAKIKSRIGLQTILFQPYDRTSLISIVQSRLIPHPSAPSGDPKVLLPDAIALAATKMAGTNGDARRVLDACRRAVEVALEPPSSNQPTSTNMTPITNGKVNHPHPVTAKEMMFVLQAMSASPVSKFIGGCSIQQKIMLASLVRCIRREGIPEIIWRNVRSDHDVLCRSGILEDTSISIPIVMSNGGNHNNKNDDNDNDNGYGNEVENGNGILLSNSELSLVLNSLISSHALIISSESNRSNEERKIALGMEVGEVGRVLMNQGESWRRALAGV</sequence>
<dbReference type="Proteomes" id="UP001329825">
    <property type="component" value="Chromosome 7"/>
</dbReference>
<feature type="region of interest" description="Disordered" evidence="7">
    <location>
        <begin position="65"/>
        <end position="94"/>
    </location>
</feature>
<reference evidence="9 10" key="1">
    <citation type="submission" date="2024-01" db="EMBL/GenBank/DDBJ databases">
        <title>Comparative genomics of Cryptococcus and Kwoniella reveals pathogenesis evolution and contrasting modes of karyotype evolution via chromosome fusion or intercentromeric recombination.</title>
        <authorList>
            <person name="Coelho M.A."/>
            <person name="David-Palma M."/>
            <person name="Shea T."/>
            <person name="Bowers K."/>
            <person name="McGinley-Smith S."/>
            <person name="Mohammad A.W."/>
            <person name="Gnirke A."/>
            <person name="Yurkov A.M."/>
            <person name="Nowrousian M."/>
            <person name="Sun S."/>
            <person name="Cuomo C.A."/>
            <person name="Heitman J."/>
        </authorList>
    </citation>
    <scope>NUCLEOTIDE SEQUENCE [LARGE SCALE GENOMIC DNA]</scope>
    <source>
        <strain evidence="9">CBS 11374</strain>
    </source>
</reference>
<dbReference type="InterPro" id="IPR003959">
    <property type="entry name" value="ATPase_AAA_core"/>
</dbReference>
<dbReference type="EMBL" id="CP141887">
    <property type="protein sequence ID" value="WRT68394.1"/>
    <property type="molecule type" value="Genomic_DNA"/>
</dbReference>
<accession>A0ABZ1D2Z5</accession>
<dbReference type="RefSeq" id="XP_062793134.1">
    <property type="nucleotide sequence ID" value="XM_062937083.1"/>
</dbReference>
<evidence type="ECO:0000256" key="1">
    <source>
        <dbReference type="ARBA" id="ARBA00004123"/>
    </source>
</evidence>
<feature type="domain" description="AAA+ ATPase" evidence="8">
    <location>
        <begin position="444"/>
        <end position="601"/>
    </location>
</feature>
<evidence type="ECO:0000256" key="7">
    <source>
        <dbReference type="SAM" id="MobiDB-lite"/>
    </source>
</evidence>
<comment type="subunit">
    <text evidence="6">ORC is composed of six subunits.</text>
</comment>
<dbReference type="InterPro" id="IPR050311">
    <property type="entry name" value="ORC1/CDC6"/>
</dbReference>
<feature type="compositionally biased region" description="Acidic residues" evidence="7">
    <location>
        <begin position="142"/>
        <end position="159"/>
    </location>
</feature>
<dbReference type="Gene3D" id="1.10.8.60">
    <property type="match status" value="1"/>
</dbReference>
<evidence type="ECO:0000259" key="8">
    <source>
        <dbReference type="SMART" id="SM00382"/>
    </source>
</evidence>
<keyword evidence="10" id="KW-1185">Reference proteome</keyword>
<feature type="region of interest" description="Disordered" evidence="7">
    <location>
        <begin position="1"/>
        <end position="53"/>
    </location>
</feature>
<dbReference type="CDD" id="cd00009">
    <property type="entry name" value="AAA"/>
    <property type="match status" value="1"/>
</dbReference>
<keyword evidence="4 6" id="KW-0238">DNA-binding</keyword>
<comment type="subcellular location">
    <subcellularLocation>
        <location evidence="1 6">Nucleus</location>
    </subcellularLocation>
</comment>
<dbReference type="Gene3D" id="3.40.50.300">
    <property type="entry name" value="P-loop containing nucleotide triphosphate hydrolases"/>
    <property type="match status" value="1"/>
</dbReference>
<proteinExistence type="inferred from homology"/>
<dbReference type="Pfam" id="PF22606">
    <property type="entry name" value="Cdc6-ORC-like_ATPase_lid"/>
    <property type="match status" value="1"/>
</dbReference>
<dbReference type="SUPFAM" id="SSF52540">
    <property type="entry name" value="P-loop containing nucleoside triphosphate hydrolases"/>
    <property type="match status" value="1"/>
</dbReference>
<evidence type="ECO:0000256" key="2">
    <source>
        <dbReference type="ARBA" id="ARBA00008398"/>
    </source>
</evidence>
<feature type="region of interest" description="Disordered" evidence="7">
    <location>
        <begin position="771"/>
        <end position="790"/>
    </location>
</feature>
<evidence type="ECO:0000313" key="10">
    <source>
        <dbReference type="Proteomes" id="UP001329825"/>
    </source>
</evidence>
<comment type="function">
    <text evidence="6">Component of the origin recognition complex (ORC) that binds origins of replication. DNA-binding is ATP-dependent, however specific DNA sequences that define origins of replication have not been identified so far. ORC is required to assemble the pre-replication complex necessary to initiate DNA replication.</text>
</comment>
<feature type="compositionally biased region" description="Basic residues" evidence="7">
    <location>
        <begin position="339"/>
        <end position="369"/>
    </location>
</feature>
<feature type="compositionally biased region" description="Acidic residues" evidence="7">
    <location>
        <begin position="296"/>
        <end position="307"/>
    </location>
</feature>
<keyword evidence="5 6" id="KW-0539">Nucleus</keyword>
<feature type="compositionally biased region" description="Acidic residues" evidence="7">
    <location>
        <begin position="317"/>
        <end position="335"/>
    </location>
</feature>